<protein>
    <recommendedName>
        <fullName evidence="3">PE-PGRS family protein</fullName>
    </recommendedName>
</protein>
<evidence type="ECO:0000313" key="1">
    <source>
        <dbReference type="EMBL" id="BBX96249.1"/>
    </source>
</evidence>
<dbReference type="KEGG" id="mlj:MLAC_15430"/>
<accession>A0A7I7NIY7</accession>
<dbReference type="AlphaFoldDB" id="A0A7I7NIY7"/>
<sequence>MRLLNGGAAAYLSTEVANAERNLLNAVIAPAVSNGAAAAAADPLGGPLGSLLGGGTGGIGGILGGSGGLLDPILFGGTGGLLGPLIGGNGALTSLVGNGPLGPFLDSAGQQVGAAVSALISGDGAAFLSNQIGAIAGGLATLPGLQGLGTLLPGLFPPTGGAPTTPAPGGAWQQLFAHTNANLAALYSDWAADPFPFLRQVIANQQGYAYLVGRDLTLAIQNLPTEVAHLPETIETGVQGLVAFNAGFYAQQFVNGTISDFQIIGTSLSEAGRDLQIGLAGLPADMQPAFQDIAAGNYNLAVNDATKALLNVFITGFDTSNLNDIRLLGPVADLFPILAIPGREIQGPLWQG</sequence>
<dbReference type="RefSeq" id="WP_407938721.1">
    <property type="nucleotide sequence ID" value="NZ_AP022581.1"/>
</dbReference>
<name>A0A7I7NIY7_9MYCO</name>
<proteinExistence type="predicted"/>
<evidence type="ECO:0008006" key="3">
    <source>
        <dbReference type="Google" id="ProtNLM"/>
    </source>
</evidence>
<organism evidence="1 2">
    <name type="scientific">Mycobacterium lacus</name>
    <dbReference type="NCBI Taxonomy" id="169765"/>
    <lineage>
        <taxon>Bacteria</taxon>
        <taxon>Bacillati</taxon>
        <taxon>Actinomycetota</taxon>
        <taxon>Actinomycetes</taxon>
        <taxon>Mycobacteriales</taxon>
        <taxon>Mycobacteriaceae</taxon>
        <taxon>Mycobacterium</taxon>
    </lineage>
</organism>
<dbReference type="Proteomes" id="UP000466396">
    <property type="component" value="Chromosome"/>
</dbReference>
<reference evidence="1 2" key="1">
    <citation type="journal article" date="2019" name="Emerg. Microbes Infect.">
        <title>Comprehensive subspecies identification of 175 nontuberculous mycobacteria species based on 7547 genomic profiles.</title>
        <authorList>
            <person name="Matsumoto Y."/>
            <person name="Kinjo T."/>
            <person name="Motooka D."/>
            <person name="Nabeya D."/>
            <person name="Jung N."/>
            <person name="Uechi K."/>
            <person name="Horii T."/>
            <person name="Iida T."/>
            <person name="Fujita J."/>
            <person name="Nakamura S."/>
        </authorList>
    </citation>
    <scope>NUCLEOTIDE SEQUENCE [LARGE SCALE GENOMIC DNA]</scope>
    <source>
        <strain evidence="1 2">JCM 15657</strain>
    </source>
</reference>
<gene>
    <name evidence="1" type="ORF">MLAC_15430</name>
</gene>
<keyword evidence="2" id="KW-1185">Reference proteome</keyword>
<dbReference type="EMBL" id="AP022581">
    <property type="protein sequence ID" value="BBX96249.1"/>
    <property type="molecule type" value="Genomic_DNA"/>
</dbReference>
<evidence type="ECO:0000313" key="2">
    <source>
        <dbReference type="Proteomes" id="UP000466396"/>
    </source>
</evidence>